<organism evidence="2 3">
    <name type="scientific">Paenibacillus brevis</name>
    <dbReference type="NCBI Taxonomy" id="2841508"/>
    <lineage>
        <taxon>Bacteria</taxon>
        <taxon>Bacillati</taxon>
        <taxon>Bacillota</taxon>
        <taxon>Bacilli</taxon>
        <taxon>Bacillales</taxon>
        <taxon>Paenibacillaceae</taxon>
        <taxon>Paenibacillus</taxon>
    </lineage>
</organism>
<comment type="caution">
    <text evidence="2">The sequence shown here is derived from an EMBL/GenBank/DDBJ whole genome shotgun (WGS) entry which is preliminary data.</text>
</comment>
<evidence type="ECO:0000313" key="3">
    <source>
        <dbReference type="Proteomes" id="UP000743001"/>
    </source>
</evidence>
<gene>
    <name evidence="2" type="ORF">KQJ23_15090</name>
</gene>
<reference evidence="2 3" key="1">
    <citation type="submission" date="2021-06" db="EMBL/GenBank/DDBJ databases">
        <authorList>
            <person name="Sun Q."/>
            <person name="Li D."/>
        </authorList>
    </citation>
    <scope>NUCLEOTIDE SEQUENCE [LARGE SCALE GENOMIC DNA]</scope>
    <source>
        <strain evidence="2 3">MSJ-6</strain>
    </source>
</reference>
<keyword evidence="3" id="KW-1185">Reference proteome</keyword>
<accession>A0ABS6FUU3</accession>
<dbReference type="RefSeq" id="WP_216479709.1">
    <property type="nucleotide sequence ID" value="NZ_JAHLQJ010000013.1"/>
</dbReference>
<proteinExistence type="predicted"/>
<dbReference type="EMBL" id="JAHLQJ010000013">
    <property type="protein sequence ID" value="MBU5673153.1"/>
    <property type="molecule type" value="Genomic_DNA"/>
</dbReference>
<feature type="domain" description="Cupin type-2" evidence="1">
    <location>
        <begin position="47"/>
        <end position="107"/>
    </location>
</feature>
<name>A0ABS6FUU3_9BACL</name>
<dbReference type="Proteomes" id="UP000743001">
    <property type="component" value="Unassembled WGS sequence"/>
</dbReference>
<evidence type="ECO:0000313" key="2">
    <source>
        <dbReference type="EMBL" id="MBU5673153.1"/>
    </source>
</evidence>
<protein>
    <submittedName>
        <fullName evidence="2">Cupin domain-containing protein</fullName>
    </submittedName>
</protein>
<dbReference type="InterPro" id="IPR013096">
    <property type="entry name" value="Cupin_2"/>
</dbReference>
<sequence>MNDIIPGKVFYLKDAVNIKPGRIASRRLVLSDIPGMPTSDQEWVLYAMDQQETISSETSPQAKVIHVLEGELHMQVAGQSCQLATGASIIVPANTWHEFAARKGCKFLQISI</sequence>
<dbReference type="Pfam" id="PF07883">
    <property type="entry name" value="Cupin_2"/>
    <property type="match status" value="1"/>
</dbReference>
<evidence type="ECO:0000259" key="1">
    <source>
        <dbReference type="Pfam" id="PF07883"/>
    </source>
</evidence>